<keyword evidence="1" id="KW-0812">Transmembrane</keyword>
<evidence type="ECO:0000313" key="3">
    <source>
        <dbReference type="Proteomes" id="UP000323506"/>
    </source>
</evidence>
<evidence type="ECO:0000313" key="2">
    <source>
        <dbReference type="EMBL" id="TYG82034.1"/>
    </source>
</evidence>
<feature type="transmembrane region" description="Helical" evidence="1">
    <location>
        <begin position="20"/>
        <end position="49"/>
    </location>
</feature>
<gene>
    <name evidence="2" type="ORF">ES288_D01G054300v1</name>
</gene>
<sequence>MACEEMERRLRVSLDIRKNFKFCGLLLLGWVSIWVVFWSFIFLFVFAWAKLAHNITYIKLFKYYFSLSCQKNNILTFNRNF</sequence>
<name>A0A5D2DLV4_GOSDA</name>
<dbReference type="Proteomes" id="UP000323506">
    <property type="component" value="Chromosome D01"/>
</dbReference>
<proteinExistence type="predicted"/>
<dbReference type="EMBL" id="CM017701">
    <property type="protein sequence ID" value="TYG82034.1"/>
    <property type="molecule type" value="Genomic_DNA"/>
</dbReference>
<organism evidence="2 3">
    <name type="scientific">Gossypium darwinii</name>
    <name type="common">Darwin's cotton</name>
    <name type="synonym">Gossypium barbadense var. darwinii</name>
    <dbReference type="NCBI Taxonomy" id="34276"/>
    <lineage>
        <taxon>Eukaryota</taxon>
        <taxon>Viridiplantae</taxon>
        <taxon>Streptophyta</taxon>
        <taxon>Embryophyta</taxon>
        <taxon>Tracheophyta</taxon>
        <taxon>Spermatophyta</taxon>
        <taxon>Magnoliopsida</taxon>
        <taxon>eudicotyledons</taxon>
        <taxon>Gunneridae</taxon>
        <taxon>Pentapetalae</taxon>
        <taxon>rosids</taxon>
        <taxon>malvids</taxon>
        <taxon>Malvales</taxon>
        <taxon>Malvaceae</taxon>
        <taxon>Malvoideae</taxon>
        <taxon>Gossypium</taxon>
    </lineage>
</organism>
<keyword evidence="3" id="KW-1185">Reference proteome</keyword>
<keyword evidence="1" id="KW-0472">Membrane</keyword>
<reference evidence="2 3" key="1">
    <citation type="submission" date="2019-06" db="EMBL/GenBank/DDBJ databases">
        <title>WGS assembly of Gossypium darwinii.</title>
        <authorList>
            <person name="Chen Z.J."/>
            <person name="Sreedasyam A."/>
            <person name="Ando A."/>
            <person name="Song Q."/>
            <person name="De L."/>
            <person name="Hulse-Kemp A."/>
            <person name="Ding M."/>
            <person name="Ye W."/>
            <person name="Kirkbride R."/>
            <person name="Jenkins J."/>
            <person name="Plott C."/>
            <person name="Lovell J."/>
            <person name="Lin Y.-M."/>
            <person name="Vaughn R."/>
            <person name="Liu B."/>
            <person name="Li W."/>
            <person name="Simpson S."/>
            <person name="Scheffler B."/>
            <person name="Saski C."/>
            <person name="Grover C."/>
            <person name="Hu G."/>
            <person name="Conover J."/>
            <person name="Carlson J."/>
            <person name="Shu S."/>
            <person name="Boston L."/>
            <person name="Williams M."/>
            <person name="Peterson D."/>
            <person name="Mcgee K."/>
            <person name="Jones D."/>
            <person name="Wendel J."/>
            <person name="Stelly D."/>
            <person name="Grimwood J."/>
            <person name="Schmutz J."/>
        </authorList>
    </citation>
    <scope>NUCLEOTIDE SEQUENCE [LARGE SCALE GENOMIC DNA]</scope>
    <source>
        <strain evidence="2">1808015.09</strain>
    </source>
</reference>
<protein>
    <submittedName>
        <fullName evidence="2">Uncharacterized protein</fullName>
    </submittedName>
</protein>
<keyword evidence="1" id="KW-1133">Transmembrane helix</keyword>
<accession>A0A5D2DLV4</accession>
<dbReference type="AlphaFoldDB" id="A0A5D2DLV4"/>
<evidence type="ECO:0000256" key="1">
    <source>
        <dbReference type="SAM" id="Phobius"/>
    </source>
</evidence>